<evidence type="ECO:0000259" key="11">
    <source>
        <dbReference type="PROSITE" id="PS01180"/>
    </source>
</evidence>
<keyword evidence="2" id="KW-0645">Protease</keyword>
<evidence type="ECO:0000256" key="8">
    <source>
        <dbReference type="PROSITE-ProRule" id="PRU00059"/>
    </source>
</evidence>
<gene>
    <name evidence="13" type="ORF">OS493_009255</name>
</gene>
<dbReference type="GO" id="GO:0030414">
    <property type="term" value="F:peptidase inhibitor activity"/>
    <property type="evidence" value="ECO:0007669"/>
    <property type="project" value="InterPro"/>
</dbReference>
<dbReference type="InterPro" id="IPR000859">
    <property type="entry name" value="CUB_dom"/>
</dbReference>
<keyword evidence="5" id="KW-0677">Repeat</keyword>
<evidence type="ECO:0000256" key="6">
    <source>
        <dbReference type="ARBA" id="ARBA00022801"/>
    </source>
</evidence>
<evidence type="ECO:0000256" key="4">
    <source>
        <dbReference type="ARBA" id="ARBA00022729"/>
    </source>
</evidence>
<dbReference type="GO" id="GO:0005615">
    <property type="term" value="C:extracellular space"/>
    <property type="evidence" value="ECO:0007669"/>
    <property type="project" value="TreeGrafter"/>
</dbReference>
<evidence type="ECO:0000259" key="12">
    <source>
        <dbReference type="PROSITE" id="PS51390"/>
    </source>
</evidence>
<feature type="domain" description="CUB" evidence="11">
    <location>
        <begin position="97"/>
        <end position="211"/>
    </location>
</feature>
<dbReference type="CDD" id="cd00054">
    <property type="entry name" value="EGF_CA"/>
    <property type="match status" value="1"/>
</dbReference>
<keyword evidence="1" id="KW-0245">EGF-like domain</keyword>
<dbReference type="OrthoDB" id="10045365at2759"/>
<dbReference type="FunFam" id="2.10.25.10:FF:000119">
    <property type="entry name" value="vitamin K-dependent protein S"/>
    <property type="match status" value="1"/>
</dbReference>
<dbReference type="Pfam" id="PF00095">
    <property type="entry name" value="WAP"/>
    <property type="match status" value="1"/>
</dbReference>
<keyword evidence="4 10" id="KW-0732">Signal</keyword>
<evidence type="ECO:0000256" key="3">
    <source>
        <dbReference type="ARBA" id="ARBA00022723"/>
    </source>
</evidence>
<dbReference type="InterPro" id="IPR008197">
    <property type="entry name" value="WAP_dom"/>
</dbReference>
<dbReference type="SMART" id="SM00181">
    <property type="entry name" value="EGF"/>
    <property type="match status" value="2"/>
</dbReference>
<dbReference type="AlphaFoldDB" id="A0A9W9Z2U5"/>
<comment type="caution">
    <text evidence="13">The sequence shown here is derived from an EMBL/GenBank/DDBJ whole genome shotgun (WGS) entry which is preliminary data.</text>
</comment>
<dbReference type="GO" id="GO:0004252">
    <property type="term" value="F:serine-type endopeptidase activity"/>
    <property type="evidence" value="ECO:0007669"/>
    <property type="project" value="TreeGrafter"/>
</dbReference>
<dbReference type="InterPro" id="IPR001881">
    <property type="entry name" value="EGF-like_Ca-bd_dom"/>
</dbReference>
<accession>A0A9W9Z2U5</accession>
<feature type="signal peptide" evidence="10">
    <location>
        <begin position="1"/>
        <end position="26"/>
    </location>
</feature>
<evidence type="ECO:0000313" key="14">
    <source>
        <dbReference type="Proteomes" id="UP001163046"/>
    </source>
</evidence>
<dbReference type="SMART" id="SM00179">
    <property type="entry name" value="EGF_CA"/>
    <property type="match status" value="2"/>
</dbReference>
<organism evidence="13 14">
    <name type="scientific">Desmophyllum pertusum</name>
    <dbReference type="NCBI Taxonomy" id="174260"/>
    <lineage>
        <taxon>Eukaryota</taxon>
        <taxon>Metazoa</taxon>
        <taxon>Cnidaria</taxon>
        <taxon>Anthozoa</taxon>
        <taxon>Hexacorallia</taxon>
        <taxon>Scleractinia</taxon>
        <taxon>Caryophylliina</taxon>
        <taxon>Caryophylliidae</taxon>
        <taxon>Desmophyllum</taxon>
    </lineage>
</organism>
<dbReference type="PROSITE" id="PS01186">
    <property type="entry name" value="EGF_2"/>
    <property type="match status" value="2"/>
</dbReference>
<evidence type="ECO:0000256" key="5">
    <source>
        <dbReference type="ARBA" id="ARBA00022737"/>
    </source>
</evidence>
<proteinExistence type="predicted"/>
<keyword evidence="3" id="KW-0479">Metal-binding</keyword>
<dbReference type="Pfam" id="PF14670">
    <property type="entry name" value="FXa_inhibition"/>
    <property type="match status" value="1"/>
</dbReference>
<feature type="chain" id="PRO_5040844551" evidence="10">
    <location>
        <begin position="27"/>
        <end position="507"/>
    </location>
</feature>
<dbReference type="PROSITE" id="PS00010">
    <property type="entry name" value="ASX_HYDROXYL"/>
    <property type="match status" value="2"/>
</dbReference>
<dbReference type="PANTHER" id="PTHR24255">
    <property type="entry name" value="COMPLEMENT COMPONENT 1, S SUBCOMPONENT-RELATED"/>
    <property type="match status" value="1"/>
</dbReference>
<dbReference type="SMART" id="SM00042">
    <property type="entry name" value="CUB"/>
    <property type="match status" value="1"/>
</dbReference>
<evidence type="ECO:0000256" key="9">
    <source>
        <dbReference type="SAM" id="MobiDB-lite"/>
    </source>
</evidence>
<feature type="compositionally biased region" description="Low complexity" evidence="9">
    <location>
        <begin position="78"/>
        <end position="94"/>
    </location>
</feature>
<dbReference type="InterPro" id="IPR009030">
    <property type="entry name" value="Growth_fac_rcpt_cys_sf"/>
</dbReference>
<dbReference type="InterPro" id="IPR035914">
    <property type="entry name" value="Sperma_CUB_dom_sf"/>
</dbReference>
<dbReference type="Gene3D" id="2.10.25.10">
    <property type="entry name" value="Laminin"/>
    <property type="match status" value="2"/>
</dbReference>
<dbReference type="PANTHER" id="PTHR24255:SF31">
    <property type="entry name" value="CUBILIN-LIKE PROTEIN"/>
    <property type="match status" value="1"/>
</dbReference>
<sequence>MSTRMMCLFERLWRIQFAIVSPGVSAVCPIFEPPAECPAEILNLCFDDHECRQGMMCCLKECGEFNCIAPVPGPTVTPAASNSAPSKTPSTSSADNCGGVLTDPTGEITSPDYPKRYPNDVTCTWKISPETTHVNLTIEDFALESSKTCNEFDFVKIKVKASRYSTEEVVVCGSLSSRELKLKVEGNEVEITFTSDSSVNERGFNITYRSYAEVQWLYQATPRVDNAPGTGNAQSWSGIEGVQYYALTTAVMGRKTVVSLQDGKSVLTVPSLDVRTYHQMETPRVSVIMDTKEKNRMARVKTSTSAKKLLAGAVWGLVIIAEVTTTVLVHSRVYREKWHPSGQTCEDVDECKSRGYQQPIANCGDAVCVNTPGSYICQCEPGYKFNDTLKKCQDDDECTAESSGCDHVCTNANGSFSCSCHPGYFLDSDGKSCRAEKVGGLEGVHKSIACQGEPLTMKCKDSKDPLTTLIIFKAEYGRDIEVCPQKKLRKKIIAEPIETFLWTARRT</sequence>
<dbReference type="PROSITE" id="PS01180">
    <property type="entry name" value="CUB"/>
    <property type="match status" value="1"/>
</dbReference>
<dbReference type="Pfam" id="PF07645">
    <property type="entry name" value="EGF_CA"/>
    <property type="match status" value="1"/>
</dbReference>
<keyword evidence="7" id="KW-1015">Disulfide bond</keyword>
<reference evidence="13" key="1">
    <citation type="submission" date="2023-01" db="EMBL/GenBank/DDBJ databases">
        <title>Genome assembly of the deep-sea coral Lophelia pertusa.</title>
        <authorList>
            <person name="Herrera S."/>
            <person name="Cordes E."/>
        </authorList>
    </citation>
    <scope>NUCLEOTIDE SEQUENCE</scope>
    <source>
        <strain evidence="13">USNM1676648</strain>
        <tissue evidence="13">Polyp</tissue>
    </source>
</reference>
<keyword evidence="14" id="KW-1185">Reference proteome</keyword>
<feature type="domain" description="WAP" evidence="12">
    <location>
        <begin position="18"/>
        <end position="71"/>
    </location>
</feature>
<evidence type="ECO:0000256" key="7">
    <source>
        <dbReference type="ARBA" id="ARBA00023157"/>
    </source>
</evidence>
<name>A0A9W9Z2U5_9CNID</name>
<dbReference type="CDD" id="cd00041">
    <property type="entry name" value="CUB"/>
    <property type="match status" value="1"/>
</dbReference>
<evidence type="ECO:0000256" key="10">
    <source>
        <dbReference type="SAM" id="SignalP"/>
    </source>
</evidence>
<dbReference type="InterPro" id="IPR018097">
    <property type="entry name" value="EGF_Ca-bd_CS"/>
</dbReference>
<dbReference type="Pfam" id="PF00431">
    <property type="entry name" value="CUB"/>
    <property type="match status" value="1"/>
</dbReference>
<dbReference type="InterPro" id="IPR049883">
    <property type="entry name" value="NOTCH1_EGF-like"/>
</dbReference>
<protein>
    <submittedName>
        <fullName evidence="13">Uncharacterized protein</fullName>
    </submittedName>
</protein>
<dbReference type="EMBL" id="MU826829">
    <property type="protein sequence ID" value="KAJ7373930.1"/>
    <property type="molecule type" value="Genomic_DNA"/>
</dbReference>
<evidence type="ECO:0000256" key="2">
    <source>
        <dbReference type="ARBA" id="ARBA00022670"/>
    </source>
</evidence>
<dbReference type="PROSITE" id="PS01187">
    <property type="entry name" value="EGF_CA"/>
    <property type="match status" value="1"/>
</dbReference>
<dbReference type="FunFam" id="2.60.120.290:FF:000013">
    <property type="entry name" value="Membrane frizzled-related protein"/>
    <property type="match status" value="1"/>
</dbReference>
<dbReference type="InterPro" id="IPR000742">
    <property type="entry name" value="EGF"/>
</dbReference>
<dbReference type="PROSITE" id="PS51390">
    <property type="entry name" value="WAP"/>
    <property type="match status" value="1"/>
</dbReference>
<dbReference type="Proteomes" id="UP001163046">
    <property type="component" value="Unassembled WGS sequence"/>
</dbReference>
<dbReference type="SUPFAM" id="SSF57184">
    <property type="entry name" value="Growth factor receptor domain"/>
    <property type="match status" value="1"/>
</dbReference>
<dbReference type="GO" id="GO:0005509">
    <property type="term" value="F:calcium ion binding"/>
    <property type="evidence" value="ECO:0007669"/>
    <property type="project" value="InterPro"/>
</dbReference>
<dbReference type="Gene3D" id="2.60.120.290">
    <property type="entry name" value="Spermadhesin, CUB domain"/>
    <property type="match status" value="1"/>
</dbReference>
<dbReference type="InterPro" id="IPR000152">
    <property type="entry name" value="EGF-type_Asp/Asn_hydroxyl_site"/>
</dbReference>
<evidence type="ECO:0000256" key="1">
    <source>
        <dbReference type="ARBA" id="ARBA00022536"/>
    </source>
</evidence>
<dbReference type="GO" id="GO:0006508">
    <property type="term" value="P:proteolysis"/>
    <property type="evidence" value="ECO:0007669"/>
    <property type="project" value="UniProtKB-KW"/>
</dbReference>
<evidence type="ECO:0000313" key="13">
    <source>
        <dbReference type="EMBL" id="KAJ7373930.1"/>
    </source>
</evidence>
<keyword evidence="6" id="KW-0378">Hydrolase</keyword>
<feature type="region of interest" description="Disordered" evidence="9">
    <location>
        <begin position="78"/>
        <end position="113"/>
    </location>
</feature>
<dbReference type="SUPFAM" id="SSF49854">
    <property type="entry name" value="Spermadhesin, CUB domain"/>
    <property type="match status" value="1"/>
</dbReference>
<comment type="caution">
    <text evidence="8">Lacks conserved residue(s) required for the propagation of feature annotation.</text>
</comment>